<accession>A0A1I5L1Y7</accession>
<evidence type="ECO:0000313" key="2">
    <source>
        <dbReference type="Proteomes" id="UP000182400"/>
    </source>
</evidence>
<proteinExistence type="predicted"/>
<reference evidence="1 2" key="1">
    <citation type="submission" date="2016-10" db="EMBL/GenBank/DDBJ databases">
        <authorList>
            <person name="de Groot N.N."/>
        </authorList>
    </citation>
    <scope>NUCLEOTIDE SEQUENCE [LARGE SCALE GENOMIC DNA]</scope>
    <source>
        <strain evidence="1 2">CCUG 59231</strain>
    </source>
</reference>
<dbReference type="STRING" id="658457.SAMN05216601_103273"/>
<dbReference type="Proteomes" id="UP000182400">
    <property type="component" value="Unassembled WGS sequence"/>
</dbReference>
<gene>
    <name evidence="1" type="ORF">SAMN05216601_103273</name>
</gene>
<name>A0A1I5L1Y7_9GAMM</name>
<dbReference type="AlphaFoldDB" id="A0A1I5L1Y7"/>
<organism evidence="1 2">
    <name type="scientific">Ectopseudomonas composti</name>
    <dbReference type="NCBI Taxonomy" id="658457"/>
    <lineage>
        <taxon>Bacteria</taxon>
        <taxon>Pseudomonadati</taxon>
        <taxon>Pseudomonadota</taxon>
        <taxon>Gammaproteobacteria</taxon>
        <taxon>Pseudomonadales</taxon>
        <taxon>Pseudomonadaceae</taxon>
        <taxon>Ectopseudomonas</taxon>
    </lineage>
</organism>
<evidence type="ECO:0000313" key="1">
    <source>
        <dbReference type="EMBL" id="SFO91285.1"/>
    </source>
</evidence>
<sequence length="276" mass="31211">MEMLCELTGKKITPDDMKELADFGVVPAYMIFCPRDKEMYPGNNFFVINAAYDDPSLMNGFEAETKKIPYPLREGGVFKMAEWVCFGSGEVPTLRTMSYRAFARRAGGQLDKIEEKHFVRAYTQVEIRRSVGNVKKYLDEGDYQKAVHDYCDSSDAFDIEATGNWRGMSPFTDAPDYISPNKRTKAKSESPNSSKIRDSDLTTISALLQIVNSLAKEVKGREWAQKDITTEILNTYPGAIGSRTIARILKDAKDRRKVLLTDGRQLSEQWATLPQD</sequence>
<protein>
    <submittedName>
        <fullName evidence="1">Uncharacterized protein</fullName>
    </submittedName>
</protein>
<dbReference type="EMBL" id="FOWP01000003">
    <property type="protein sequence ID" value="SFO91285.1"/>
    <property type="molecule type" value="Genomic_DNA"/>
</dbReference>